<name>A0A1I2D8H1_9BACT</name>
<protein>
    <recommendedName>
        <fullName evidence="3">Lipoprotein</fullName>
    </recommendedName>
</protein>
<dbReference type="OrthoDB" id="957496at2"/>
<evidence type="ECO:0000313" key="2">
    <source>
        <dbReference type="Proteomes" id="UP000198598"/>
    </source>
</evidence>
<gene>
    <name evidence="1" type="ORF">SAMN05216167_11945</name>
</gene>
<accession>A0A1I2D8H1</accession>
<sequence>MKYISRISGILLISVLLACSDGNNRKISVTDSANTYEFLAKFEKEKTKRVQDFINTQVAPSSFSGDHVSITTTLDDKTRFKLEERAGRIRIELDKEANSDASYQRIKTMCEGIEKVLDEK</sequence>
<reference evidence="1 2" key="1">
    <citation type="submission" date="2016-10" db="EMBL/GenBank/DDBJ databases">
        <authorList>
            <person name="de Groot N.N."/>
        </authorList>
    </citation>
    <scope>NUCLEOTIDE SEQUENCE [LARGE SCALE GENOMIC DNA]</scope>
    <source>
        <strain evidence="1 2">DSM 26130</strain>
    </source>
</reference>
<dbReference type="RefSeq" id="WP_093832687.1">
    <property type="nucleotide sequence ID" value="NZ_FOLQ01000019.1"/>
</dbReference>
<dbReference type="EMBL" id="FOLQ01000019">
    <property type="protein sequence ID" value="SFE76804.1"/>
    <property type="molecule type" value="Genomic_DNA"/>
</dbReference>
<dbReference type="AlphaFoldDB" id="A0A1I2D8H1"/>
<proteinExistence type="predicted"/>
<dbReference type="Proteomes" id="UP000198598">
    <property type="component" value="Unassembled WGS sequence"/>
</dbReference>
<dbReference type="STRING" id="662367.SAMN05216167_11945"/>
<evidence type="ECO:0000313" key="1">
    <source>
        <dbReference type="EMBL" id="SFE76804.1"/>
    </source>
</evidence>
<organism evidence="1 2">
    <name type="scientific">Spirosoma endophyticum</name>
    <dbReference type="NCBI Taxonomy" id="662367"/>
    <lineage>
        <taxon>Bacteria</taxon>
        <taxon>Pseudomonadati</taxon>
        <taxon>Bacteroidota</taxon>
        <taxon>Cytophagia</taxon>
        <taxon>Cytophagales</taxon>
        <taxon>Cytophagaceae</taxon>
        <taxon>Spirosoma</taxon>
    </lineage>
</organism>
<keyword evidence="2" id="KW-1185">Reference proteome</keyword>
<dbReference type="PROSITE" id="PS51257">
    <property type="entry name" value="PROKAR_LIPOPROTEIN"/>
    <property type="match status" value="1"/>
</dbReference>
<evidence type="ECO:0008006" key="3">
    <source>
        <dbReference type="Google" id="ProtNLM"/>
    </source>
</evidence>